<proteinExistence type="predicted"/>
<name>A0A1C0B9U1_9BACT</name>
<evidence type="ECO:0000313" key="3">
    <source>
        <dbReference type="Proteomes" id="UP000093281"/>
    </source>
</evidence>
<dbReference type="PATRIC" id="fig|544718.51.peg.349"/>
<feature type="signal peptide" evidence="1">
    <location>
        <begin position="1"/>
        <end position="20"/>
    </location>
</feature>
<comment type="caution">
    <text evidence="2">The sequence shown here is derived from an EMBL/GenBank/DDBJ whole genome shotgun (WGS) entry which is preliminary data.</text>
</comment>
<protein>
    <recommendedName>
        <fullName evidence="4">Lipoprotein</fullName>
    </recommendedName>
</protein>
<dbReference type="AlphaFoldDB" id="A0A1C0B9U1"/>
<evidence type="ECO:0000256" key="1">
    <source>
        <dbReference type="SAM" id="SignalP"/>
    </source>
</evidence>
<sequence length="185" mass="22010">MLRLLIISLFALLFISCTTKSNLMQDEFTVSKKQNTYDTCANFSFISLSNDEKYGKIFTEYINLDSSCKWNGLARGYFVALFMDTIKANSYKLIEQKEFKNLEVLTYIVDEKYYVNIINSYSVFEDKLMIDYNGIYSTFLIQNYEKDYVNIYLDKDRLNKEYFNSLVKFNFFKSYFSKESSNFDK</sequence>
<evidence type="ECO:0008006" key="4">
    <source>
        <dbReference type="Google" id="ProtNLM"/>
    </source>
</evidence>
<gene>
    <name evidence="2" type="ORF">AAX29_00361</name>
</gene>
<keyword evidence="1" id="KW-0732">Signal</keyword>
<organism evidence="2 3">
    <name type="scientific">Aliarcobacter thereius</name>
    <dbReference type="NCBI Taxonomy" id="544718"/>
    <lineage>
        <taxon>Bacteria</taxon>
        <taxon>Pseudomonadati</taxon>
        <taxon>Campylobacterota</taxon>
        <taxon>Epsilonproteobacteria</taxon>
        <taxon>Campylobacterales</taxon>
        <taxon>Arcobacteraceae</taxon>
        <taxon>Aliarcobacter</taxon>
    </lineage>
</organism>
<dbReference type="EMBL" id="LCUJ01000001">
    <property type="protein sequence ID" value="OCM00358.1"/>
    <property type="molecule type" value="Genomic_DNA"/>
</dbReference>
<reference evidence="3" key="1">
    <citation type="submission" date="2015-05" db="EMBL/GenBank/DDBJ databases">
        <authorList>
            <person name="Rovetto F."/>
            <person name="Cocolin L."/>
            <person name="Illeghems K."/>
            <person name="Van Nieuwerburgh F."/>
            <person name="Houf K."/>
        </authorList>
    </citation>
    <scope>NUCLEOTIDE SEQUENCE [LARGE SCALE GENOMIC DNA]</scope>
    <source>
        <strain evidence="3">DU22</strain>
    </source>
</reference>
<dbReference type="OrthoDB" id="5365598at2"/>
<dbReference type="PROSITE" id="PS51257">
    <property type="entry name" value="PROKAR_LIPOPROTEIN"/>
    <property type="match status" value="1"/>
</dbReference>
<evidence type="ECO:0000313" key="2">
    <source>
        <dbReference type="EMBL" id="OCM00358.1"/>
    </source>
</evidence>
<feature type="chain" id="PRO_5008643532" description="Lipoprotein" evidence="1">
    <location>
        <begin position="21"/>
        <end position="185"/>
    </location>
</feature>
<dbReference type="Proteomes" id="UP000093281">
    <property type="component" value="Unassembled WGS sequence"/>
</dbReference>
<accession>A0A1C0B9U1</accession>
<dbReference type="STRING" id="544718.AAX25_00717"/>
<dbReference type="RefSeq" id="WP_066185297.1">
    <property type="nucleotide sequence ID" value="NZ_LCUJ01000001.1"/>
</dbReference>